<organism evidence="2 3">
    <name type="scientific">Paenibacillus eucommiae</name>
    <dbReference type="NCBI Taxonomy" id="1355755"/>
    <lineage>
        <taxon>Bacteria</taxon>
        <taxon>Bacillati</taxon>
        <taxon>Bacillota</taxon>
        <taxon>Bacilli</taxon>
        <taxon>Bacillales</taxon>
        <taxon>Paenibacillaceae</taxon>
        <taxon>Paenibacillus</taxon>
    </lineage>
</organism>
<evidence type="ECO:0000259" key="1">
    <source>
        <dbReference type="Pfam" id="PF26154"/>
    </source>
</evidence>
<reference evidence="2 3" key="1">
    <citation type="submission" date="2021-03" db="EMBL/GenBank/DDBJ databases">
        <title>Genomic Encyclopedia of Type Strains, Phase IV (KMG-IV): sequencing the most valuable type-strain genomes for metagenomic binning, comparative biology and taxonomic classification.</title>
        <authorList>
            <person name="Goeker M."/>
        </authorList>
    </citation>
    <scope>NUCLEOTIDE SEQUENCE [LARGE SCALE GENOMIC DNA]</scope>
    <source>
        <strain evidence="2 3">DSM 26048</strain>
    </source>
</reference>
<feature type="domain" description="DUF8042" evidence="1">
    <location>
        <begin position="1"/>
        <end position="118"/>
    </location>
</feature>
<comment type="caution">
    <text evidence="2">The sequence shown here is derived from an EMBL/GenBank/DDBJ whole genome shotgun (WGS) entry which is preliminary data.</text>
</comment>
<dbReference type="Pfam" id="PF26154">
    <property type="entry name" value="DUF8042"/>
    <property type="match status" value="1"/>
</dbReference>
<proteinExistence type="predicted"/>
<dbReference type="RefSeq" id="WP_209973816.1">
    <property type="nucleotide sequence ID" value="NZ_JAGGLB010000014.1"/>
</dbReference>
<protein>
    <submittedName>
        <fullName evidence="2">RNA binding exosome subunit</fullName>
    </submittedName>
</protein>
<evidence type="ECO:0000313" key="2">
    <source>
        <dbReference type="EMBL" id="MBP1992646.1"/>
    </source>
</evidence>
<dbReference type="EMBL" id="JAGGLB010000014">
    <property type="protein sequence ID" value="MBP1992646.1"/>
    <property type="molecule type" value="Genomic_DNA"/>
</dbReference>
<dbReference type="Proteomes" id="UP001519287">
    <property type="component" value="Unassembled WGS sequence"/>
</dbReference>
<dbReference type="InterPro" id="IPR058355">
    <property type="entry name" value="DUF8042"/>
</dbReference>
<gene>
    <name evidence="2" type="ORF">J2Z66_004255</name>
</gene>
<keyword evidence="3" id="KW-1185">Reference proteome</keyword>
<accession>A0ABS4IYH9</accession>
<name>A0ABS4IYH9_9BACL</name>
<evidence type="ECO:0000313" key="3">
    <source>
        <dbReference type="Proteomes" id="UP001519287"/>
    </source>
</evidence>
<sequence>MEKYRAVVEATLDLSDTIGEGIDYIRYQSSQGDYLNTLNMFNDILQASASIDTNLQSFVDKLPSNRLEELGDTLRIGFSSLALAYEQEALERVLQVVQSMIDPAYESWKQELNRTLRPYILV</sequence>